<dbReference type="AlphaFoldDB" id="A0A369WVJ6"/>
<evidence type="ECO:0000313" key="4">
    <source>
        <dbReference type="Proteomes" id="UP000253769"/>
    </source>
</evidence>
<organism evidence="3 4">
    <name type="scientific">Motiliproteus coralliicola</name>
    <dbReference type="NCBI Taxonomy" id="2283196"/>
    <lineage>
        <taxon>Bacteria</taxon>
        <taxon>Pseudomonadati</taxon>
        <taxon>Pseudomonadota</taxon>
        <taxon>Gammaproteobacteria</taxon>
        <taxon>Oceanospirillales</taxon>
        <taxon>Oceanospirillaceae</taxon>
        <taxon>Motiliproteus</taxon>
    </lineage>
</organism>
<gene>
    <name evidence="3" type="ORF">DV711_05775</name>
</gene>
<dbReference type="InterPro" id="IPR009061">
    <property type="entry name" value="DNA-bd_dom_put_sf"/>
</dbReference>
<evidence type="ECO:0000259" key="2">
    <source>
        <dbReference type="PROSITE" id="PS50937"/>
    </source>
</evidence>
<dbReference type="PANTHER" id="PTHR30204">
    <property type="entry name" value="REDOX-CYCLING DRUG-SENSING TRANSCRIPTIONAL ACTIVATOR SOXR"/>
    <property type="match status" value="1"/>
</dbReference>
<dbReference type="InterPro" id="IPR000551">
    <property type="entry name" value="MerR-type_HTH_dom"/>
</dbReference>
<evidence type="ECO:0000313" key="3">
    <source>
        <dbReference type="EMBL" id="RDE25069.1"/>
    </source>
</evidence>
<dbReference type="GO" id="GO:0003700">
    <property type="term" value="F:DNA-binding transcription factor activity"/>
    <property type="evidence" value="ECO:0007669"/>
    <property type="project" value="InterPro"/>
</dbReference>
<keyword evidence="1" id="KW-0238">DNA-binding</keyword>
<dbReference type="SMART" id="SM00422">
    <property type="entry name" value="HTH_MERR"/>
    <property type="match status" value="1"/>
</dbReference>
<dbReference type="PANTHER" id="PTHR30204:SF97">
    <property type="entry name" value="MERR FAMILY REGULATORY PROTEIN"/>
    <property type="match status" value="1"/>
</dbReference>
<keyword evidence="4" id="KW-1185">Reference proteome</keyword>
<dbReference type="Gene3D" id="1.10.1660.10">
    <property type="match status" value="1"/>
</dbReference>
<proteinExistence type="predicted"/>
<dbReference type="OrthoDB" id="9808480at2"/>
<dbReference type="EMBL" id="QQOH01000001">
    <property type="protein sequence ID" value="RDE25069.1"/>
    <property type="molecule type" value="Genomic_DNA"/>
</dbReference>
<accession>A0A369WVJ6</accession>
<protein>
    <submittedName>
        <fullName evidence="3">MerR family transcriptional regulator</fullName>
    </submittedName>
</protein>
<dbReference type="GO" id="GO:0003677">
    <property type="term" value="F:DNA binding"/>
    <property type="evidence" value="ECO:0007669"/>
    <property type="project" value="UniProtKB-KW"/>
</dbReference>
<comment type="caution">
    <text evidence="3">The sequence shown here is derived from an EMBL/GenBank/DDBJ whole genome shotgun (WGS) entry which is preliminary data.</text>
</comment>
<evidence type="ECO:0000256" key="1">
    <source>
        <dbReference type="ARBA" id="ARBA00023125"/>
    </source>
</evidence>
<sequence>MLTVSQLAQQFGISRTSILYYERQGLLLPSKRGDNGYRWYGQDAVERLGKIMAYRSFGVPVAHLASLLAMKADAGQQQILQAQFNALEQQIQQLRLQQKAIVQYMDQPQLPERGAVSKERWTQIMRNAGLSDEDMHNWHIQFEHNEPDGHQAFLESLDIEADEIARIRRWSRP</sequence>
<dbReference type="PROSITE" id="PS50937">
    <property type="entry name" value="HTH_MERR_2"/>
    <property type="match status" value="1"/>
</dbReference>
<reference evidence="3 4" key="1">
    <citation type="submission" date="2018-07" db="EMBL/GenBank/DDBJ databases">
        <title>Motiliproteus coralliicola sp. nov., a bacterium isolated from Coral.</title>
        <authorList>
            <person name="Wang G."/>
        </authorList>
    </citation>
    <scope>NUCLEOTIDE SEQUENCE [LARGE SCALE GENOMIC DNA]</scope>
    <source>
        <strain evidence="3 4">C34</strain>
    </source>
</reference>
<dbReference type="Pfam" id="PF13411">
    <property type="entry name" value="MerR_1"/>
    <property type="match status" value="1"/>
</dbReference>
<name>A0A369WVJ6_9GAMM</name>
<dbReference type="PRINTS" id="PR00040">
    <property type="entry name" value="HTHMERR"/>
</dbReference>
<dbReference type="SUPFAM" id="SSF46955">
    <property type="entry name" value="Putative DNA-binding domain"/>
    <property type="match status" value="1"/>
</dbReference>
<dbReference type="RefSeq" id="WP_114694665.1">
    <property type="nucleotide sequence ID" value="NZ_QQOH01000001.1"/>
</dbReference>
<dbReference type="InterPro" id="IPR047057">
    <property type="entry name" value="MerR_fam"/>
</dbReference>
<dbReference type="Proteomes" id="UP000253769">
    <property type="component" value="Unassembled WGS sequence"/>
</dbReference>
<feature type="domain" description="HTH merR-type" evidence="2">
    <location>
        <begin position="1"/>
        <end position="70"/>
    </location>
</feature>